<feature type="region of interest" description="Disordered" evidence="1">
    <location>
        <begin position="80"/>
        <end position="108"/>
    </location>
</feature>
<dbReference type="GeneID" id="29418140"/>
<dbReference type="Pfam" id="PF14282">
    <property type="entry name" value="FlxA"/>
    <property type="match status" value="1"/>
</dbReference>
<evidence type="ECO:0000313" key="2">
    <source>
        <dbReference type="EMBL" id="CDL92384.1"/>
    </source>
</evidence>
<accession>W6NA06</accession>
<dbReference type="AlphaFoldDB" id="W6NA06"/>
<dbReference type="RefSeq" id="WP_017895439.1">
    <property type="nucleotide sequence ID" value="NZ_CBXI010000043.1"/>
</dbReference>
<evidence type="ECO:0000313" key="3">
    <source>
        <dbReference type="Proteomes" id="UP000019482"/>
    </source>
</evidence>
<organism evidence="2 3">
    <name type="scientific">Clostridium tyrobutyricum DIVETGP</name>
    <dbReference type="NCBI Taxonomy" id="1408889"/>
    <lineage>
        <taxon>Bacteria</taxon>
        <taxon>Bacillati</taxon>
        <taxon>Bacillota</taxon>
        <taxon>Clostridia</taxon>
        <taxon>Eubacteriales</taxon>
        <taxon>Clostridiaceae</taxon>
        <taxon>Clostridium</taxon>
    </lineage>
</organism>
<feature type="compositionally biased region" description="Low complexity" evidence="1">
    <location>
        <begin position="98"/>
        <end position="108"/>
    </location>
</feature>
<dbReference type="Proteomes" id="UP000019482">
    <property type="component" value="Unassembled WGS sequence"/>
</dbReference>
<evidence type="ECO:0000256" key="1">
    <source>
        <dbReference type="SAM" id="MobiDB-lite"/>
    </source>
</evidence>
<name>W6NA06_CLOTY</name>
<proteinExistence type="predicted"/>
<gene>
    <name evidence="2" type="ORF">CTDIVETGP_2454</name>
</gene>
<evidence type="ECO:0008006" key="4">
    <source>
        <dbReference type="Google" id="ProtNLM"/>
    </source>
</evidence>
<protein>
    <recommendedName>
        <fullName evidence="4">FlxA-like protein</fullName>
    </recommendedName>
</protein>
<keyword evidence="3" id="KW-1185">Reference proteome</keyword>
<dbReference type="EMBL" id="CBXI010000043">
    <property type="protein sequence ID" value="CDL92384.1"/>
    <property type="molecule type" value="Genomic_DNA"/>
</dbReference>
<reference evidence="2 3" key="1">
    <citation type="journal article" date="2015" name="Genome Announc.">
        <title>Draft Genome Sequence of Clostridium tyrobutyricum Strain DIVETGP, Isolated from Cow's Milk for Grana Padano Production.</title>
        <authorList>
            <person name="Soggiu A."/>
            <person name="Piras C."/>
            <person name="Gaiarsa S."/>
            <person name="Sassera D."/>
            <person name="Roncada P."/>
            <person name="Bendixen E."/>
            <person name="Brasca M."/>
            <person name="Bonizzi L."/>
        </authorList>
    </citation>
    <scope>NUCLEOTIDE SEQUENCE [LARGE SCALE GENOMIC DNA]</scope>
    <source>
        <strain evidence="2 3">DIVETGP</strain>
    </source>
</reference>
<feature type="compositionally biased region" description="Basic and acidic residues" evidence="1">
    <location>
        <begin position="85"/>
        <end position="97"/>
    </location>
</feature>
<comment type="caution">
    <text evidence="2">The sequence shown here is derived from an EMBL/GenBank/DDBJ whole genome shotgun (WGS) entry which is preliminary data.</text>
</comment>
<sequence length="108" mass="11872">MSISSTSSVSMSTIGVSLNISDTGQLEKQATSIQQQIQQENSSKDDEKTKKAKIQQLETQLENIKSQIQQKQSQNINEVLGASGEELKNDNNSKKADSNNINIIDEFA</sequence>
<feature type="region of interest" description="Disordered" evidence="1">
    <location>
        <begin position="31"/>
        <end position="53"/>
    </location>
</feature>
<dbReference type="InterPro" id="IPR025577">
    <property type="entry name" value="FlxA"/>
</dbReference>